<reference evidence="1" key="1">
    <citation type="submission" date="2021-01" db="EMBL/GenBank/DDBJ databases">
        <authorList>
            <consortium name="Genoscope - CEA"/>
            <person name="William W."/>
        </authorList>
    </citation>
    <scope>NUCLEOTIDE SEQUENCE</scope>
</reference>
<comment type="caution">
    <text evidence="1">The sequence shown here is derived from an EMBL/GenBank/DDBJ whole genome shotgun (WGS) entry which is preliminary data.</text>
</comment>
<dbReference type="Proteomes" id="UP000689195">
    <property type="component" value="Unassembled WGS sequence"/>
</dbReference>
<protein>
    <submittedName>
        <fullName evidence="1">Uncharacterized protein</fullName>
    </submittedName>
</protein>
<evidence type="ECO:0000313" key="2">
    <source>
        <dbReference type="Proteomes" id="UP000689195"/>
    </source>
</evidence>
<proteinExistence type="predicted"/>
<accession>A0A8S1SR08</accession>
<dbReference type="EMBL" id="CAJJDO010000012">
    <property type="protein sequence ID" value="CAD8143951.1"/>
    <property type="molecule type" value="Genomic_DNA"/>
</dbReference>
<name>A0A8S1SR08_9CILI</name>
<keyword evidence="2" id="KW-1185">Reference proteome</keyword>
<evidence type="ECO:0000313" key="1">
    <source>
        <dbReference type="EMBL" id="CAD8143951.1"/>
    </source>
</evidence>
<dbReference type="AlphaFoldDB" id="A0A8S1SR08"/>
<gene>
    <name evidence="1" type="ORF">PPENT_87.1.T0120486</name>
</gene>
<organism evidence="1 2">
    <name type="scientific">Paramecium pentaurelia</name>
    <dbReference type="NCBI Taxonomy" id="43138"/>
    <lineage>
        <taxon>Eukaryota</taxon>
        <taxon>Sar</taxon>
        <taxon>Alveolata</taxon>
        <taxon>Ciliophora</taxon>
        <taxon>Intramacronucleata</taxon>
        <taxon>Oligohymenophorea</taxon>
        <taxon>Peniculida</taxon>
        <taxon>Parameciidae</taxon>
        <taxon>Paramecium</taxon>
    </lineage>
</organism>
<sequence>MKKQENSQKSKFYCTNYNNLKIPFWINLKKEILERIALY</sequence>